<gene>
    <name evidence="1" type="ORF">ACFOGJ_29860</name>
</gene>
<evidence type="ECO:0000313" key="2">
    <source>
        <dbReference type="Proteomes" id="UP001595528"/>
    </source>
</evidence>
<evidence type="ECO:0000313" key="1">
    <source>
        <dbReference type="EMBL" id="MFC3231492.1"/>
    </source>
</evidence>
<dbReference type="EMBL" id="JBHRTR010000054">
    <property type="protein sequence ID" value="MFC3231492.1"/>
    <property type="molecule type" value="Genomic_DNA"/>
</dbReference>
<reference evidence="2" key="1">
    <citation type="journal article" date="2019" name="Int. J. Syst. Evol. Microbiol.">
        <title>The Global Catalogue of Microorganisms (GCM) 10K type strain sequencing project: providing services to taxonomists for standard genome sequencing and annotation.</title>
        <authorList>
            <consortium name="The Broad Institute Genomics Platform"/>
            <consortium name="The Broad Institute Genome Sequencing Center for Infectious Disease"/>
            <person name="Wu L."/>
            <person name="Ma J."/>
        </authorList>
    </citation>
    <scope>NUCLEOTIDE SEQUENCE [LARGE SCALE GENOMIC DNA]</scope>
    <source>
        <strain evidence="2">KCTC 42964</strain>
    </source>
</reference>
<sequence>MRTLLDRLRRQPIGEALRDARIEIHRDRQRELVQRALNGQRVYDELERSCRALARASRTHRGTARQA</sequence>
<protein>
    <submittedName>
        <fullName evidence="1">Uncharacterized protein</fullName>
    </submittedName>
</protein>
<proteinExistence type="predicted"/>
<name>A0ABV7LA43_9PROT</name>
<dbReference type="RefSeq" id="WP_379906984.1">
    <property type="nucleotide sequence ID" value="NZ_JBHRTR010000054.1"/>
</dbReference>
<organism evidence="1 2">
    <name type="scientific">Marinibaculum pumilum</name>
    <dbReference type="NCBI Taxonomy" id="1766165"/>
    <lineage>
        <taxon>Bacteria</taxon>
        <taxon>Pseudomonadati</taxon>
        <taxon>Pseudomonadota</taxon>
        <taxon>Alphaproteobacteria</taxon>
        <taxon>Rhodospirillales</taxon>
        <taxon>Rhodospirillaceae</taxon>
        <taxon>Marinibaculum</taxon>
    </lineage>
</organism>
<comment type="caution">
    <text evidence="1">The sequence shown here is derived from an EMBL/GenBank/DDBJ whole genome shotgun (WGS) entry which is preliminary data.</text>
</comment>
<dbReference type="Proteomes" id="UP001595528">
    <property type="component" value="Unassembled WGS sequence"/>
</dbReference>
<keyword evidence="2" id="KW-1185">Reference proteome</keyword>
<accession>A0ABV7LA43</accession>